<keyword evidence="8" id="KW-1185">Reference proteome</keyword>
<comment type="similarity">
    <text evidence="3">Belongs to the AAA ATPase family. Highly divergent.</text>
</comment>
<keyword evidence="2" id="KW-0067">ATP-binding</keyword>
<dbReference type="Gene3D" id="3.40.50.300">
    <property type="entry name" value="P-loop containing nucleotide triphosphate hydrolases"/>
    <property type="match status" value="1"/>
</dbReference>
<dbReference type="SMART" id="SM00382">
    <property type="entry name" value="AAA"/>
    <property type="match status" value="1"/>
</dbReference>
<evidence type="ECO:0000256" key="3">
    <source>
        <dbReference type="ARBA" id="ARBA00038088"/>
    </source>
</evidence>
<protein>
    <recommendedName>
        <fullName evidence="4">Uncharacterized AAA domain-containing protein ycf46</fullName>
    </recommendedName>
</protein>
<name>A0A1T0APS1_9PAST</name>
<feature type="domain" description="AAA+ ATPase" evidence="6">
    <location>
        <begin position="161"/>
        <end position="296"/>
    </location>
</feature>
<organism evidence="7 8">
    <name type="scientific">Haemophilus paracuniculus</name>
    <dbReference type="NCBI Taxonomy" id="734"/>
    <lineage>
        <taxon>Bacteria</taxon>
        <taxon>Pseudomonadati</taxon>
        <taxon>Pseudomonadota</taxon>
        <taxon>Gammaproteobacteria</taxon>
        <taxon>Pasteurellales</taxon>
        <taxon>Pasteurellaceae</taxon>
        <taxon>Haemophilus</taxon>
    </lineage>
</organism>
<accession>A0A1T0APS1</accession>
<sequence length="840" mass="94887">MERYNQINPNEPCVIILQSAEVYMPVDIEPYITLLEMPLPQEAEIKALIQQQAGEISEKLTARLATSLSGLNELEIQKVLKLIQNKFEQINEQDEKQSELIFEEIQRQKEQIIAKSGVLEMVKVDSKIDDIGGLENLKKWLNEQSEILNCLEEARAFGVKAPKGTLIAGMPGCGKSLTAKAASQLFQQPLLRLDIGSLLGKYVGESETNMRKALAMAESISPCVLWVDELEKAFVGMSGNNASEVSSRLLGYFLTWMQEKTKPVFIVATANDITALPPELLRKGRFDEIFYVGFPNTKERRQILEIHLKKANKNSENLPLAELAQLCRDYSGADIENAVYDGVKNAFLKNSAVTGELLKQAIKNTTPLRKTMKDKVGEYEKKFEELYLTPASQEDGLSIAQMIKMAKDPNYLERIKVAESDDVTEDILADLAKDEKLEVRKAVFNNPNCSTKLLDEQISLEKGHPLYNEEILTAISKHPNVSLGLALNIFKKDNGKIENLFTHQDLSTVKTSDLKAIELTHSIQQQIAKNPHISEELFDYLLAQKDYKVKSLLFVNNAMNIERQEKFANDSDPQIRSELSKNPNLAVKIQEKLANDSDLSVRQRLAENKNLNEDLIRKIIQKDELEINKIIAQRDNLSEEIQNILKEDPRLGSILYCNQAISSNIRTELQSTGKIFNVLPRKGFFWDKYPSKDGMQEIINQQITKFVNNTDFMKLASQRGLSTEEEIFLANHPDIEVRKVLAQNSYTSVKVKYLLADDMESIVLKTLVNTVNMLPHEIHLAYRNPESFKKSLAKKAYKEASKTSPAAHLATNAVSQVAQKVVDKANATSNSIRKHPFNFF</sequence>
<evidence type="ECO:0000256" key="5">
    <source>
        <dbReference type="SAM" id="Coils"/>
    </source>
</evidence>
<dbReference type="GO" id="GO:0005524">
    <property type="term" value="F:ATP binding"/>
    <property type="evidence" value="ECO:0007669"/>
    <property type="project" value="UniProtKB-KW"/>
</dbReference>
<dbReference type="InterPro" id="IPR003593">
    <property type="entry name" value="AAA+_ATPase"/>
</dbReference>
<proteinExistence type="inferred from homology"/>
<dbReference type="AlphaFoldDB" id="A0A1T0APS1"/>
<dbReference type="Gene3D" id="1.10.8.60">
    <property type="match status" value="1"/>
</dbReference>
<dbReference type="GO" id="GO:0016887">
    <property type="term" value="F:ATP hydrolysis activity"/>
    <property type="evidence" value="ECO:0007669"/>
    <property type="project" value="InterPro"/>
</dbReference>
<evidence type="ECO:0000256" key="1">
    <source>
        <dbReference type="ARBA" id="ARBA00022741"/>
    </source>
</evidence>
<dbReference type="PANTHER" id="PTHR42960">
    <property type="entry name" value="YCF46 PROTEIN"/>
    <property type="match status" value="1"/>
</dbReference>
<evidence type="ECO:0000256" key="4">
    <source>
        <dbReference type="ARBA" id="ARBA00040480"/>
    </source>
</evidence>
<keyword evidence="1" id="KW-0547">Nucleotide-binding</keyword>
<evidence type="ECO:0000259" key="6">
    <source>
        <dbReference type="SMART" id="SM00382"/>
    </source>
</evidence>
<reference evidence="7 8" key="1">
    <citation type="submission" date="2017-02" db="EMBL/GenBank/DDBJ databases">
        <title>Draft genome sequence of Haemophilus paracuniculus CCUG 43573 type strain.</title>
        <authorList>
            <person name="Engstrom-Jakobsson H."/>
            <person name="Salva-Serra F."/>
            <person name="Thorell K."/>
            <person name="Gonzales-Siles L."/>
            <person name="Karlsson R."/>
            <person name="Boulund F."/>
            <person name="Engstrand L."/>
            <person name="Kristiansson E."/>
            <person name="Moore E."/>
        </authorList>
    </citation>
    <scope>NUCLEOTIDE SEQUENCE [LARGE SCALE GENOMIC DNA]</scope>
    <source>
        <strain evidence="7 8">CCUG 43573</strain>
    </source>
</reference>
<keyword evidence="5" id="KW-0175">Coiled coil</keyword>
<dbReference type="Gene3D" id="1.25.10.10">
    <property type="entry name" value="Leucine-rich Repeat Variant"/>
    <property type="match status" value="1"/>
</dbReference>
<dbReference type="PANTHER" id="PTHR42960:SF1">
    <property type="entry name" value="YCF46 PROTEIN"/>
    <property type="match status" value="1"/>
</dbReference>
<dbReference type="Pfam" id="PF00004">
    <property type="entry name" value="AAA"/>
    <property type="match status" value="1"/>
</dbReference>
<dbReference type="InterPro" id="IPR003959">
    <property type="entry name" value="ATPase_AAA_core"/>
</dbReference>
<dbReference type="SUPFAM" id="SSF52540">
    <property type="entry name" value="P-loop containing nucleoside triphosphate hydrolases"/>
    <property type="match status" value="1"/>
</dbReference>
<feature type="coiled-coil region" evidence="5">
    <location>
        <begin position="608"/>
        <end position="647"/>
    </location>
</feature>
<dbReference type="STRING" id="734.B0187_09860"/>
<gene>
    <name evidence="7" type="ORF">B0187_09860</name>
</gene>
<evidence type="ECO:0000256" key="2">
    <source>
        <dbReference type="ARBA" id="ARBA00022840"/>
    </source>
</evidence>
<evidence type="ECO:0000313" key="7">
    <source>
        <dbReference type="EMBL" id="OOR97997.1"/>
    </source>
</evidence>
<dbReference type="InterPro" id="IPR052381">
    <property type="entry name" value="AAA_domain_protein"/>
</dbReference>
<dbReference type="EMBL" id="MUYA01000020">
    <property type="protein sequence ID" value="OOR97997.1"/>
    <property type="molecule type" value="Genomic_DNA"/>
</dbReference>
<dbReference type="Proteomes" id="UP000190867">
    <property type="component" value="Unassembled WGS sequence"/>
</dbReference>
<dbReference type="InterPro" id="IPR027417">
    <property type="entry name" value="P-loop_NTPase"/>
</dbReference>
<evidence type="ECO:0000313" key="8">
    <source>
        <dbReference type="Proteomes" id="UP000190867"/>
    </source>
</evidence>
<comment type="caution">
    <text evidence="7">The sequence shown here is derived from an EMBL/GenBank/DDBJ whole genome shotgun (WGS) entry which is preliminary data.</text>
</comment>
<dbReference type="InterPro" id="IPR011989">
    <property type="entry name" value="ARM-like"/>
</dbReference>